<dbReference type="InterPro" id="IPR036390">
    <property type="entry name" value="WH_DNA-bd_sf"/>
</dbReference>
<dbReference type="FunFam" id="1.10.10.10:FF:000001">
    <property type="entry name" value="LysR family transcriptional regulator"/>
    <property type="match status" value="1"/>
</dbReference>
<dbReference type="SUPFAM" id="SSF53850">
    <property type="entry name" value="Periplasmic binding protein-like II"/>
    <property type="match status" value="1"/>
</dbReference>
<dbReference type="Pfam" id="PF00126">
    <property type="entry name" value="HTH_1"/>
    <property type="match status" value="1"/>
</dbReference>
<dbReference type="AlphaFoldDB" id="A0A7C8KSA8"/>
<name>A0A7C8KSA8_9BACI</name>
<evidence type="ECO:0000259" key="5">
    <source>
        <dbReference type="PROSITE" id="PS50931"/>
    </source>
</evidence>
<dbReference type="Gene3D" id="1.10.10.10">
    <property type="entry name" value="Winged helix-like DNA-binding domain superfamily/Winged helix DNA-binding domain"/>
    <property type="match status" value="1"/>
</dbReference>
<dbReference type="Gene3D" id="3.40.190.290">
    <property type="match status" value="1"/>
</dbReference>
<evidence type="ECO:0000256" key="4">
    <source>
        <dbReference type="ARBA" id="ARBA00023163"/>
    </source>
</evidence>
<keyword evidence="2" id="KW-0805">Transcription regulation</keyword>
<dbReference type="GO" id="GO:0003677">
    <property type="term" value="F:DNA binding"/>
    <property type="evidence" value="ECO:0007669"/>
    <property type="project" value="UniProtKB-KW"/>
</dbReference>
<dbReference type="CDD" id="cd05466">
    <property type="entry name" value="PBP2_LTTR_substrate"/>
    <property type="match status" value="1"/>
</dbReference>
<dbReference type="GO" id="GO:0003700">
    <property type="term" value="F:DNA-binding transcription factor activity"/>
    <property type="evidence" value="ECO:0007669"/>
    <property type="project" value="InterPro"/>
</dbReference>
<sequence>MNLQKLEYFLLVAKEKSISSAANKLFVSQPAVSKQMKKLEETLGFPLFVRMSKGISLTDKGQQLYNDIEPIIYQLKYQLKKHMNDQVVRMGSDPLLASYYFADYIKDQNLFQIKLTQLKDDTIDLLPLLKSREIDAAIIQDHPHQKGLYSTFLFSDNFYAAVPVNHQLAELDHVSITDCFQYTQLLPPNTTPLYQKIRRLMEKDARPLPDIMRSLDL</sequence>
<evidence type="ECO:0000313" key="7">
    <source>
        <dbReference type="Proteomes" id="UP000480246"/>
    </source>
</evidence>
<dbReference type="InterPro" id="IPR005119">
    <property type="entry name" value="LysR_subst-bd"/>
</dbReference>
<keyword evidence="4" id="KW-0804">Transcription</keyword>
<dbReference type="Pfam" id="PF03466">
    <property type="entry name" value="LysR_substrate"/>
    <property type="match status" value="1"/>
</dbReference>
<dbReference type="RefSeq" id="WP_153403244.1">
    <property type="nucleotide sequence ID" value="NZ_ML762430.1"/>
</dbReference>
<feature type="domain" description="HTH lysR-type" evidence="5">
    <location>
        <begin position="1"/>
        <end position="58"/>
    </location>
</feature>
<evidence type="ECO:0000256" key="3">
    <source>
        <dbReference type="ARBA" id="ARBA00023125"/>
    </source>
</evidence>
<dbReference type="InterPro" id="IPR036388">
    <property type="entry name" value="WH-like_DNA-bd_sf"/>
</dbReference>
<dbReference type="OrthoDB" id="9803735at2"/>
<dbReference type="InterPro" id="IPR000847">
    <property type="entry name" value="LysR_HTH_N"/>
</dbReference>
<dbReference type="InterPro" id="IPR050950">
    <property type="entry name" value="HTH-type_LysR_regulators"/>
</dbReference>
<gene>
    <name evidence="6" type="ORF">F9U64_10785</name>
</gene>
<reference evidence="6 7" key="1">
    <citation type="submission" date="2019-10" db="EMBL/GenBank/DDBJ databases">
        <title>Gracilibacillus sp. nov. isolated from rice seeds.</title>
        <authorList>
            <person name="He S."/>
        </authorList>
    </citation>
    <scope>NUCLEOTIDE SEQUENCE [LARGE SCALE GENOMIC DNA]</scope>
    <source>
        <strain evidence="6 7">TD8</strain>
    </source>
</reference>
<dbReference type="Proteomes" id="UP000480246">
    <property type="component" value="Unassembled WGS sequence"/>
</dbReference>
<accession>A0A7C8KSA8</accession>
<evidence type="ECO:0000256" key="2">
    <source>
        <dbReference type="ARBA" id="ARBA00023015"/>
    </source>
</evidence>
<dbReference type="PRINTS" id="PR00039">
    <property type="entry name" value="HTHLYSR"/>
</dbReference>
<protein>
    <submittedName>
        <fullName evidence="6">LysR family transcriptional regulator</fullName>
    </submittedName>
</protein>
<evidence type="ECO:0000256" key="1">
    <source>
        <dbReference type="ARBA" id="ARBA00009437"/>
    </source>
</evidence>
<evidence type="ECO:0000313" key="6">
    <source>
        <dbReference type="EMBL" id="KAB8135750.1"/>
    </source>
</evidence>
<dbReference type="EMBL" id="WEID01000052">
    <property type="protein sequence ID" value="KAB8135750.1"/>
    <property type="molecule type" value="Genomic_DNA"/>
</dbReference>
<comment type="caution">
    <text evidence="6">The sequence shown here is derived from an EMBL/GenBank/DDBJ whole genome shotgun (WGS) entry which is preliminary data.</text>
</comment>
<comment type="similarity">
    <text evidence="1">Belongs to the LysR transcriptional regulatory family.</text>
</comment>
<dbReference type="PANTHER" id="PTHR30419:SF8">
    <property type="entry name" value="NITROGEN ASSIMILATION TRANSCRIPTIONAL ACTIVATOR-RELATED"/>
    <property type="match status" value="1"/>
</dbReference>
<keyword evidence="3" id="KW-0238">DNA-binding</keyword>
<dbReference type="PROSITE" id="PS50931">
    <property type="entry name" value="HTH_LYSR"/>
    <property type="match status" value="1"/>
</dbReference>
<dbReference type="GO" id="GO:0005829">
    <property type="term" value="C:cytosol"/>
    <property type="evidence" value="ECO:0007669"/>
    <property type="project" value="TreeGrafter"/>
</dbReference>
<dbReference type="SUPFAM" id="SSF46785">
    <property type="entry name" value="Winged helix' DNA-binding domain"/>
    <property type="match status" value="1"/>
</dbReference>
<dbReference type="PANTHER" id="PTHR30419">
    <property type="entry name" value="HTH-TYPE TRANSCRIPTIONAL REGULATOR YBHD"/>
    <property type="match status" value="1"/>
</dbReference>
<keyword evidence="7" id="KW-1185">Reference proteome</keyword>
<proteinExistence type="inferred from homology"/>
<organism evidence="6 7">
    <name type="scientific">Gracilibacillus oryzae</name>
    <dbReference type="NCBI Taxonomy" id="1672701"/>
    <lineage>
        <taxon>Bacteria</taxon>
        <taxon>Bacillati</taxon>
        <taxon>Bacillota</taxon>
        <taxon>Bacilli</taxon>
        <taxon>Bacillales</taxon>
        <taxon>Bacillaceae</taxon>
        <taxon>Gracilibacillus</taxon>
    </lineage>
</organism>